<reference evidence="2" key="1">
    <citation type="submission" date="2023-10" db="EMBL/GenBank/DDBJ databases">
        <title>Genome assembly of Pristionchus species.</title>
        <authorList>
            <person name="Yoshida K."/>
            <person name="Sommer R.J."/>
        </authorList>
    </citation>
    <scope>NUCLEOTIDE SEQUENCE</scope>
    <source>
        <strain evidence="2">RS5133</strain>
    </source>
</reference>
<feature type="transmembrane region" description="Helical" evidence="1">
    <location>
        <begin position="16"/>
        <end position="39"/>
    </location>
</feature>
<keyword evidence="1" id="KW-0812">Transmembrane</keyword>
<organism evidence="2 3">
    <name type="scientific">Pristionchus fissidentatus</name>
    <dbReference type="NCBI Taxonomy" id="1538716"/>
    <lineage>
        <taxon>Eukaryota</taxon>
        <taxon>Metazoa</taxon>
        <taxon>Ecdysozoa</taxon>
        <taxon>Nematoda</taxon>
        <taxon>Chromadorea</taxon>
        <taxon>Rhabditida</taxon>
        <taxon>Rhabditina</taxon>
        <taxon>Diplogasteromorpha</taxon>
        <taxon>Diplogasteroidea</taxon>
        <taxon>Neodiplogasteridae</taxon>
        <taxon>Pristionchus</taxon>
    </lineage>
</organism>
<protein>
    <submittedName>
        <fullName evidence="2">Uncharacterized protein</fullName>
    </submittedName>
</protein>
<keyword evidence="1" id="KW-1133">Transmembrane helix</keyword>
<accession>A0AAV5WEA5</accession>
<evidence type="ECO:0000256" key="1">
    <source>
        <dbReference type="SAM" id="Phobius"/>
    </source>
</evidence>
<sequence>MVVVWFGGGVGKVGRGVVWAGVTVVVGGLLSLLGLSVLLRRGAAHFLVQDRLVQTGADPSEDGDENDGGDDEDGVVERLSVRRLSSELDHFDGYTRA</sequence>
<dbReference type="Proteomes" id="UP001432322">
    <property type="component" value="Unassembled WGS sequence"/>
</dbReference>
<comment type="caution">
    <text evidence="2">The sequence shown here is derived from an EMBL/GenBank/DDBJ whole genome shotgun (WGS) entry which is preliminary data.</text>
</comment>
<keyword evidence="3" id="KW-1185">Reference proteome</keyword>
<dbReference type="AlphaFoldDB" id="A0AAV5WEA5"/>
<evidence type="ECO:0000313" key="3">
    <source>
        <dbReference type="Proteomes" id="UP001432322"/>
    </source>
</evidence>
<keyword evidence="1" id="KW-0472">Membrane</keyword>
<gene>
    <name evidence="2" type="ORF">PFISCL1PPCAC_21120</name>
</gene>
<name>A0AAV5WEA5_9BILA</name>
<dbReference type="EMBL" id="BTSY01000005">
    <property type="protein sequence ID" value="GMT29823.1"/>
    <property type="molecule type" value="Genomic_DNA"/>
</dbReference>
<evidence type="ECO:0000313" key="2">
    <source>
        <dbReference type="EMBL" id="GMT29823.1"/>
    </source>
</evidence>
<proteinExistence type="predicted"/>